<dbReference type="AlphaFoldDB" id="A0A7W6JTV1"/>
<proteinExistence type="predicted"/>
<feature type="signal peptide" evidence="1">
    <location>
        <begin position="1"/>
        <end position="22"/>
    </location>
</feature>
<gene>
    <name evidence="2" type="ORF">GGR46_002969</name>
</gene>
<evidence type="ECO:0008006" key="4">
    <source>
        <dbReference type="Google" id="ProtNLM"/>
    </source>
</evidence>
<keyword evidence="3" id="KW-1185">Reference proteome</keyword>
<name>A0A7W6JTV1_9SPHN</name>
<sequence length="156" mass="16048">MSKLAMFSALGMMLTGALPAAAQSWTPPGPVTLAGNVTVQEPSLTLNCRIVGTGAISTSGTFRLNTLALQPGSSPLCPAILLSGNPLQVISSTDGIIFTNLQWTGITANCVGNMTAAYNSNSGFITFNLYSSIPATSGPGFCRLQGPAWFTPVAHP</sequence>
<dbReference type="RefSeq" id="WP_183998673.1">
    <property type="nucleotide sequence ID" value="NZ_JACIEH010000002.1"/>
</dbReference>
<protein>
    <recommendedName>
        <fullName evidence="4">Protein activator of alkane oxidation PraB</fullName>
    </recommendedName>
</protein>
<dbReference type="EMBL" id="JACIEH010000002">
    <property type="protein sequence ID" value="MBB4099405.1"/>
    <property type="molecule type" value="Genomic_DNA"/>
</dbReference>
<evidence type="ECO:0000313" key="2">
    <source>
        <dbReference type="EMBL" id="MBB4099405.1"/>
    </source>
</evidence>
<organism evidence="2 3">
    <name type="scientific">Sphingomonas kyeonggiensis</name>
    <dbReference type="NCBI Taxonomy" id="1268553"/>
    <lineage>
        <taxon>Bacteria</taxon>
        <taxon>Pseudomonadati</taxon>
        <taxon>Pseudomonadota</taxon>
        <taxon>Alphaproteobacteria</taxon>
        <taxon>Sphingomonadales</taxon>
        <taxon>Sphingomonadaceae</taxon>
        <taxon>Sphingomonas</taxon>
    </lineage>
</organism>
<dbReference type="Proteomes" id="UP000557392">
    <property type="component" value="Unassembled WGS sequence"/>
</dbReference>
<accession>A0A7W6JTV1</accession>
<keyword evidence="1" id="KW-0732">Signal</keyword>
<comment type="caution">
    <text evidence="2">The sequence shown here is derived from an EMBL/GenBank/DDBJ whole genome shotgun (WGS) entry which is preliminary data.</text>
</comment>
<evidence type="ECO:0000256" key="1">
    <source>
        <dbReference type="SAM" id="SignalP"/>
    </source>
</evidence>
<feature type="chain" id="PRO_5030623741" description="Protein activator of alkane oxidation PraB" evidence="1">
    <location>
        <begin position="23"/>
        <end position="156"/>
    </location>
</feature>
<reference evidence="2 3" key="1">
    <citation type="submission" date="2020-08" db="EMBL/GenBank/DDBJ databases">
        <title>Genomic Encyclopedia of Type Strains, Phase IV (KMG-IV): sequencing the most valuable type-strain genomes for metagenomic binning, comparative biology and taxonomic classification.</title>
        <authorList>
            <person name="Goeker M."/>
        </authorList>
    </citation>
    <scope>NUCLEOTIDE SEQUENCE [LARGE SCALE GENOMIC DNA]</scope>
    <source>
        <strain evidence="2 3">DSM 101806</strain>
    </source>
</reference>
<evidence type="ECO:0000313" key="3">
    <source>
        <dbReference type="Proteomes" id="UP000557392"/>
    </source>
</evidence>